<accession>A0A0A9F9V2</accession>
<dbReference type="EMBL" id="GBRH01188071">
    <property type="protein sequence ID" value="JAE09825.1"/>
    <property type="molecule type" value="Transcribed_RNA"/>
</dbReference>
<protein>
    <submittedName>
        <fullName evidence="1">Uncharacterized protein</fullName>
    </submittedName>
</protein>
<sequence length="62" mass="6716">MAGGLVLGHVHERAYDVCMMNASRTPKLLPVPVCFRSCGLGTGITYRMKMIVQCTSETGQQA</sequence>
<dbReference type="AlphaFoldDB" id="A0A0A9F9V2"/>
<reference evidence="1" key="2">
    <citation type="journal article" date="2015" name="Data Brief">
        <title>Shoot transcriptome of the giant reed, Arundo donax.</title>
        <authorList>
            <person name="Barrero R.A."/>
            <person name="Guerrero F.D."/>
            <person name="Moolhuijzen P."/>
            <person name="Goolsby J.A."/>
            <person name="Tidwell J."/>
            <person name="Bellgard S.E."/>
            <person name="Bellgard M.I."/>
        </authorList>
    </citation>
    <scope>NUCLEOTIDE SEQUENCE</scope>
    <source>
        <tissue evidence="1">Shoot tissue taken approximately 20 cm above the soil surface</tissue>
    </source>
</reference>
<name>A0A0A9F9V2_ARUDO</name>
<evidence type="ECO:0000313" key="1">
    <source>
        <dbReference type="EMBL" id="JAE09825.1"/>
    </source>
</evidence>
<organism evidence="1">
    <name type="scientific">Arundo donax</name>
    <name type="common">Giant reed</name>
    <name type="synonym">Donax arundinaceus</name>
    <dbReference type="NCBI Taxonomy" id="35708"/>
    <lineage>
        <taxon>Eukaryota</taxon>
        <taxon>Viridiplantae</taxon>
        <taxon>Streptophyta</taxon>
        <taxon>Embryophyta</taxon>
        <taxon>Tracheophyta</taxon>
        <taxon>Spermatophyta</taxon>
        <taxon>Magnoliopsida</taxon>
        <taxon>Liliopsida</taxon>
        <taxon>Poales</taxon>
        <taxon>Poaceae</taxon>
        <taxon>PACMAD clade</taxon>
        <taxon>Arundinoideae</taxon>
        <taxon>Arundineae</taxon>
        <taxon>Arundo</taxon>
    </lineage>
</organism>
<reference evidence="1" key="1">
    <citation type="submission" date="2014-09" db="EMBL/GenBank/DDBJ databases">
        <authorList>
            <person name="Magalhaes I.L.F."/>
            <person name="Oliveira U."/>
            <person name="Santos F.R."/>
            <person name="Vidigal T.H.D.A."/>
            <person name="Brescovit A.D."/>
            <person name="Santos A.J."/>
        </authorList>
    </citation>
    <scope>NUCLEOTIDE SEQUENCE</scope>
    <source>
        <tissue evidence="1">Shoot tissue taken approximately 20 cm above the soil surface</tissue>
    </source>
</reference>
<proteinExistence type="predicted"/>